<dbReference type="Gene3D" id="2.30.140.10">
    <property type="entry name" value="Spermidine synthase, tetramerisation domain"/>
    <property type="match status" value="1"/>
</dbReference>
<protein>
    <recommendedName>
        <fullName evidence="4">Polyamine aminopropyltransferase</fullName>
    </recommendedName>
    <alternativeName>
        <fullName evidence="4">Putrescine aminopropyltransferase</fullName>
        <shortName evidence="4">PAPT</shortName>
    </alternativeName>
    <alternativeName>
        <fullName evidence="4">Spermidine synthase</fullName>
        <shortName evidence="4">SPDS</shortName>
        <shortName evidence="4">SPDSY</shortName>
        <ecNumber evidence="4">2.5.1.16</ecNumber>
    </alternativeName>
</protein>
<feature type="binding site" evidence="4">
    <location>
        <begin position="139"/>
        <end position="140"/>
    </location>
    <ligand>
        <name>S-methyl-5'-thioadenosine</name>
        <dbReference type="ChEBI" id="CHEBI:17509"/>
    </ligand>
</feature>
<dbReference type="InterPro" id="IPR037163">
    <property type="entry name" value="Spermidine_synt_N_sf"/>
</dbReference>
<feature type="binding site" evidence="4">
    <location>
        <position position="86"/>
    </location>
    <ligand>
        <name>spermidine</name>
        <dbReference type="ChEBI" id="CHEBI:57834"/>
    </ligand>
</feature>
<dbReference type="HAMAP" id="MF_00198">
    <property type="entry name" value="Spermidine_synth"/>
    <property type="match status" value="1"/>
</dbReference>
<dbReference type="GO" id="GO:0005829">
    <property type="term" value="C:cytosol"/>
    <property type="evidence" value="ECO:0007669"/>
    <property type="project" value="TreeGrafter"/>
</dbReference>
<dbReference type="EMBL" id="CP027569">
    <property type="protein sequence ID" value="AVO26673.1"/>
    <property type="molecule type" value="Genomic_DNA"/>
</dbReference>
<proteinExistence type="inferred from homology"/>
<dbReference type="InterPro" id="IPR030374">
    <property type="entry name" value="PABS"/>
</dbReference>
<dbReference type="GO" id="GO:0008295">
    <property type="term" value="P:spermidine biosynthetic process"/>
    <property type="evidence" value="ECO:0007669"/>
    <property type="project" value="UniProtKB-UniRule"/>
</dbReference>
<dbReference type="UniPathway" id="UPA00248">
    <property type="reaction ID" value="UER00314"/>
</dbReference>
<evidence type="ECO:0000256" key="3">
    <source>
        <dbReference type="ARBA" id="ARBA00023115"/>
    </source>
</evidence>
<comment type="subunit">
    <text evidence="4">Homodimer or homotetramer.</text>
</comment>
<dbReference type="AlphaFoldDB" id="A0A269TCJ2"/>
<feature type="binding site" evidence="4">
    <location>
        <position position="31"/>
    </location>
    <ligand>
        <name>S-methyl-5'-thioadenosine</name>
        <dbReference type="ChEBI" id="CHEBI:17509"/>
    </ligand>
</feature>
<dbReference type="Proteomes" id="UP000238358">
    <property type="component" value="Chromosome"/>
</dbReference>
<dbReference type="RefSeq" id="WP_027894749.1">
    <property type="nucleotide sequence ID" value="NZ_AP031433.1"/>
</dbReference>
<reference evidence="7 8" key="1">
    <citation type="journal article" date="2018" name="Genome Announc.">
        <title>Complete genomes of two Megasphaera elsdenii strains, NCIMB 702410 and ATCC 25940.</title>
        <authorList>
            <person name="Hatmaker E.A."/>
            <person name="O'Dell K."/>
            <person name="Riley L.A."/>
            <person name="Klingeman D.M."/>
            <person name="Guss A.M."/>
        </authorList>
    </citation>
    <scope>NUCLEOTIDE SEQUENCE [LARGE SCALE GENOMIC DNA]</scope>
    <source>
        <strain evidence="7 8">NCIMB702410</strain>
    </source>
</reference>
<feature type="active site" description="Proton acceptor" evidence="4">
    <location>
        <position position="157"/>
    </location>
</feature>
<evidence type="ECO:0000256" key="2">
    <source>
        <dbReference type="ARBA" id="ARBA00022679"/>
    </source>
</evidence>
<dbReference type="CDD" id="cd02440">
    <property type="entry name" value="AdoMet_MTases"/>
    <property type="match status" value="1"/>
</dbReference>
<dbReference type="PROSITE" id="PS51006">
    <property type="entry name" value="PABS_2"/>
    <property type="match status" value="1"/>
</dbReference>
<dbReference type="InterPro" id="IPR029063">
    <property type="entry name" value="SAM-dependent_MTases_sf"/>
</dbReference>
<dbReference type="PROSITE" id="PS01330">
    <property type="entry name" value="PABS_1"/>
    <property type="match status" value="1"/>
</dbReference>
<feature type="binding site" evidence="4">
    <location>
        <position position="106"/>
    </location>
    <ligand>
        <name>S-methyl-5'-thioadenosine</name>
        <dbReference type="ChEBI" id="CHEBI:17509"/>
    </ligand>
</feature>
<comment type="catalytic activity">
    <reaction evidence="4 6">
        <text>S-adenosyl 3-(methylsulfanyl)propylamine + putrescine = S-methyl-5'-thioadenosine + spermidine + H(+)</text>
        <dbReference type="Rhea" id="RHEA:12721"/>
        <dbReference type="ChEBI" id="CHEBI:15378"/>
        <dbReference type="ChEBI" id="CHEBI:17509"/>
        <dbReference type="ChEBI" id="CHEBI:57443"/>
        <dbReference type="ChEBI" id="CHEBI:57834"/>
        <dbReference type="ChEBI" id="CHEBI:326268"/>
        <dbReference type="EC" id="2.5.1.16"/>
    </reaction>
</comment>
<sequence length="282" mass="32294">MRKFVSEHQSPYLDLTTEVSDILYRGHSQFQDIIVADSKEFGRMLVLDGVFQTSIKDEFMYHESIVHIPLFLHPNPKKVLIIGGGDGGAAREAVRHPEVESVTMVDIDGQVIELSKKYFPEISKAILEKNPKLTVKVGDGIAFMREAENYYDVIIVDCSDPVGPGEGLFSYDFYKDTFKALKEDGLFVQQTESPFMHRKLVKDIFDCVSDIFPITRLYTAFIPLYPSGMHCFTMGSKKYDPLAWEPNRKRTFPTKYYNEGIQKSAFVLPNFVKDLLYGEKER</sequence>
<evidence type="ECO:0000256" key="1">
    <source>
        <dbReference type="ARBA" id="ARBA00007867"/>
    </source>
</evidence>
<comment type="function">
    <text evidence="4">Catalyzes the irreversible transfer of a propylamine group from the amino donor S-adenosylmethioninamine (decarboxy-AdoMet) to putrescine (1,4-diaminobutane) to yield spermidine.</text>
</comment>
<dbReference type="Gene3D" id="3.40.50.150">
    <property type="entry name" value="Vaccinia Virus protein VP39"/>
    <property type="match status" value="1"/>
</dbReference>
<dbReference type="EC" id="2.5.1.16" evidence="4"/>
<dbReference type="InterPro" id="IPR030373">
    <property type="entry name" value="PABS_CS"/>
</dbReference>
<keyword evidence="4 6" id="KW-0745">Spermidine biosynthesis</keyword>
<keyword evidence="2 4" id="KW-0808">Transferase</keyword>
<dbReference type="Pfam" id="PF17284">
    <property type="entry name" value="Spermine_synt_N"/>
    <property type="match status" value="1"/>
</dbReference>
<dbReference type="PANTHER" id="PTHR11558">
    <property type="entry name" value="SPERMIDINE/SPERMINE SYNTHASE"/>
    <property type="match status" value="1"/>
</dbReference>
<dbReference type="InterPro" id="IPR001045">
    <property type="entry name" value="Spermi_synthase"/>
</dbReference>
<dbReference type="InterPro" id="IPR035246">
    <property type="entry name" value="Spermidine_synt_N"/>
</dbReference>
<feature type="binding site" evidence="4">
    <location>
        <position position="62"/>
    </location>
    <ligand>
        <name>spermidine</name>
        <dbReference type="ChEBI" id="CHEBI:57834"/>
    </ligand>
</feature>
<dbReference type="OrthoDB" id="9793120at2"/>
<accession>A0A269TCJ2</accession>
<comment type="pathway">
    <text evidence="4">Amine and polyamine biosynthesis; spermidine biosynthesis; spermidine from putrescine: step 1/1.</text>
</comment>
<keyword evidence="3 4" id="KW-0620">Polyamine biosynthesis</keyword>
<comment type="similarity">
    <text evidence="1 4 5">Belongs to the spermidine/spermine synthase family.</text>
</comment>
<evidence type="ECO:0000256" key="5">
    <source>
        <dbReference type="RuleBase" id="RU003836"/>
    </source>
</evidence>
<gene>
    <name evidence="4" type="primary">speE</name>
    <name evidence="7" type="ORF">C6Y28_03045</name>
</gene>
<dbReference type="GO" id="GO:0004766">
    <property type="term" value="F:spermidine synthase activity"/>
    <property type="evidence" value="ECO:0007669"/>
    <property type="project" value="UniProtKB-UniRule"/>
</dbReference>
<evidence type="ECO:0000256" key="4">
    <source>
        <dbReference type="HAMAP-Rule" id="MF_00198"/>
    </source>
</evidence>
<evidence type="ECO:0000313" key="8">
    <source>
        <dbReference type="Proteomes" id="UP000238358"/>
    </source>
</evidence>
<dbReference type="SUPFAM" id="SSF53335">
    <property type="entry name" value="S-adenosyl-L-methionine-dependent methyltransferases"/>
    <property type="match status" value="1"/>
</dbReference>
<name>A0A269TCJ2_MEGEL</name>
<dbReference type="NCBIfam" id="NF002010">
    <property type="entry name" value="PRK00811.1"/>
    <property type="match status" value="1"/>
</dbReference>
<dbReference type="PANTHER" id="PTHR11558:SF11">
    <property type="entry name" value="SPERMIDINE SYNTHASE"/>
    <property type="match status" value="1"/>
</dbReference>
<dbReference type="NCBIfam" id="TIGR00417">
    <property type="entry name" value="speE"/>
    <property type="match status" value="1"/>
</dbReference>
<evidence type="ECO:0000313" key="7">
    <source>
        <dbReference type="EMBL" id="AVO26673.1"/>
    </source>
</evidence>
<feature type="binding site" evidence="4">
    <location>
        <position position="164"/>
    </location>
    <ligand>
        <name>S-methyl-5'-thioadenosine</name>
        <dbReference type="ChEBI" id="CHEBI:17509"/>
    </ligand>
</feature>
<evidence type="ECO:0000256" key="6">
    <source>
        <dbReference type="RuleBase" id="RU003837"/>
    </source>
</evidence>
<dbReference type="Pfam" id="PF01564">
    <property type="entry name" value="Spermine_synth"/>
    <property type="match status" value="1"/>
</dbReference>
<feature type="binding site" evidence="4">
    <location>
        <begin position="157"/>
        <end position="160"/>
    </location>
    <ligand>
        <name>spermidine</name>
        <dbReference type="ChEBI" id="CHEBI:57834"/>
    </ligand>
</feature>
<organism evidence="7 8">
    <name type="scientific">Megasphaera elsdenii</name>
    <dbReference type="NCBI Taxonomy" id="907"/>
    <lineage>
        <taxon>Bacteria</taxon>
        <taxon>Bacillati</taxon>
        <taxon>Bacillota</taxon>
        <taxon>Negativicutes</taxon>
        <taxon>Veillonellales</taxon>
        <taxon>Veillonellaceae</taxon>
        <taxon>Megasphaera</taxon>
    </lineage>
</organism>